<organism evidence="2 4">
    <name type="scientific">Adineta steineri</name>
    <dbReference type="NCBI Taxonomy" id="433720"/>
    <lineage>
        <taxon>Eukaryota</taxon>
        <taxon>Metazoa</taxon>
        <taxon>Spiralia</taxon>
        <taxon>Gnathifera</taxon>
        <taxon>Rotifera</taxon>
        <taxon>Eurotatoria</taxon>
        <taxon>Bdelloidea</taxon>
        <taxon>Adinetida</taxon>
        <taxon>Adinetidae</taxon>
        <taxon>Adineta</taxon>
    </lineage>
</organism>
<evidence type="ECO:0000313" key="3">
    <source>
        <dbReference type="EMBL" id="CAF4089877.1"/>
    </source>
</evidence>
<dbReference type="Proteomes" id="UP000663860">
    <property type="component" value="Unassembled WGS sequence"/>
</dbReference>
<accession>A0A815LGZ2</accession>
<reference evidence="2" key="1">
    <citation type="submission" date="2021-02" db="EMBL/GenBank/DDBJ databases">
        <authorList>
            <person name="Nowell W R."/>
        </authorList>
    </citation>
    <scope>NUCLEOTIDE SEQUENCE</scope>
</reference>
<dbReference type="Proteomes" id="UP000663881">
    <property type="component" value="Unassembled WGS sequence"/>
</dbReference>
<sequence length="592" mass="68601">MPTNNSINLLSRSPSFDGFLFGFHTNERRRKSSESDFLCSGFTTPISVSEQNPVVPMGKITASVFFQRIIQRCNSSMKVHGSSPIADAMRQLFIFDEEIEVQWEKTRDFYKNELQCDDYNRIENEIYECFDALVNDAREIMIGIDSKSSLKHIAITSMRICTEPNFKLEIRIGLGGTKDALTLRTPSYAVAGVDLLNRLTQLQEKFKPSQTIPGNIPTKILNNSPVLTFFSAWTAAVRVNNLDANIGKEHAQKMLLYIKKYIDNYHSNLSRYIRYEMDHENTYEDTLLNYIIAHYVHNYTDEQTKQQLTAQAIRRGSNEDGSIRYTSMHLILFKDIIDKKSLHPLFHLLDENEKNEPTCLYDCIITIGGSVEKRFNKVRYLVRQTFMNDPQLNKEQYHFPLSIRMLSRAGQTPVYYHDKHEITVHQISNKEITAVHLTDKKYRDIKEDLSILLEDIGVSVLKPMWSHIHNLGSHDISSWKNIVLTLIELCLEIWRNHAKDNKICQCLTDNKTAIDQICEHYQLSNGAECLILTCILKELEIKNHIHFGERNTTNRRRTNSICTNRETTDTIIHKLDDVLSKILIEFIQNQIL</sequence>
<dbReference type="EMBL" id="CAJNON010000920">
    <property type="protein sequence ID" value="CAF1404104.1"/>
    <property type="molecule type" value="Genomic_DNA"/>
</dbReference>
<proteinExistence type="predicted"/>
<evidence type="ECO:0000313" key="2">
    <source>
        <dbReference type="EMBL" id="CAF1404104.1"/>
    </source>
</evidence>
<dbReference type="AlphaFoldDB" id="A0A815LGZ2"/>
<protein>
    <submittedName>
        <fullName evidence="2">Uncharacterized protein</fullName>
    </submittedName>
</protein>
<dbReference type="EMBL" id="CAJNOE010000320">
    <property type="protein sequence ID" value="CAF1146451.1"/>
    <property type="molecule type" value="Genomic_DNA"/>
</dbReference>
<dbReference type="Proteomes" id="UP000663891">
    <property type="component" value="Unassembled WGS sequence"/>
</dbReference>
<gene>
    <name evidence="1" type="ORF">IZO911_LOCUS25526</name>
    <name evidence="3" type="ORF">OKA104_LOCUS35076</name>
    <name evidence="2" type="ORF">VCS650_LOCUS36672</name>
</gene>
<evidence type="ECO:0000313" key="4">
    <source>
        <dbReference type="Proteomes" id="UP000663891"/>
    </source>
</evidence>
<comment type="caution">
    <text evidence="2">The sequence shown here is derived from an EMBL/GenBank/DDBJ whole genome shotgun (WGS) entry which is preliminary data.</text>
</comment>
<dbReference type="OrthoDB" id="10024914at2759"/>
<name>A0A815LGZ2_9BILA</name>
<dbReference type="EMBL" id="CAJOAY010004959">
    <property type="protein sequence ID" value="CAF4089877.1"/>
    <property type="molecule type" value="Genomic_DNA"/>
</dbReference>
<evidence type="ECO:0000313" key="1">
    <source>
        <dbReference type="EMBL" id="CAF1146451.1"/>
    </source>
</evidence>